<dbReference type="Pfam" id="PF00400">
    <property type="entry name" value="WD40"/>
    <property type="match status" value="1"/>
</dbReference>
<proteinExistence type="predicted"/>
<dbReference type="PANTHER" id="PTHR19848:SF8">
    <property type="entry name" value="F-BOX AND WD REPEAT DOMAIN CONTAINING 7"/>
    <property type="match status" value="1"/>
</dbReference>
<dbReference type="SUPFAM" id="SSF50978">
    <property type="entry name" value="WD40 repeat-like"/>
    <property type="match status" value="1"/>
</dbReference>
<comment type="caution">
    <text evidence="4">The sequence shown here is derived from an EMBL/GenBank/DDBJ whole genome shotgun (WGS) entry which is preliminary data.</text>
</comment>
<gene>
    <name evidence="4" type="ORF">GCM10011502_27080</name>
</gene>
<organism evidence="4 5">
    <name type="scientific">Oceanisphaera marina</name>
    <dbReference type="NCBI Taxonomy" id="2017550"/>
    <lineage>
        <taxon>Bacteria</taxon>
        <taxon>Pseudomonadati</taxon>
        <taxon>Pseudomonadota</taxon>
        <taxon>Gammaproteobacteria</taxon>
        <taxon>Aeromonadales</taxon>
        <taxon>Aeromonadaceae</taxon>
        <taxon>Oceanisphaera</taxon>
    </lineage>
</organism>
<dbReference type="InterPro" id="IPR015943">
    <property type="entry name" value="WD40/YVTN_repeat-like_dom_sf"/>
</dbReference>
<dbReference type="PANTHER" id="PTHR19848">
    <property type="entry name" value="WD40 REPEAT PROTEIN"/>
    <property type="match status" value="1"/>
</dbReference>
<dbReference type="InterPro" id="IPR001680">
    <property type="entry name" value="WD40_rpt"/>
</dbReference>
<feature type="repeat" description="WD" evidence="3">
    <location>
        <begin position="153"/>
        <end position="194"/>
    </location>
</feature>
<dbReference type="PROSITE" id="PS50082">
    <property type="entry name" value="WD_REPEATS_2"/>
    <property type="match status" value="2"/>
</dbReference>
<evidence type="ECO:0000256" key="1">
    <source>
        <dbReference type="ARBA" id="ARBA00022574"/>
    </source>
</evidence>
<evidence type="ECO:0000256" key="2">
    <source>
        <dbReference type="ARBA" id="ARBA00022737"/>
    </source>
</evidence>
<keyword evidence="2" id="KW-0677">Repeat</keyword>
<name>A0ABQ1IV05_9GAMM</name>
<sequence>MLLCVTFLLITGCDAGDRPVSQNRYAKGTVLAAQTSTNGRFTLIATGPSPVQVWQQGVPEPIYRWYQGESNDDILLLTTSPDSQTAATATQTTVAVWSLLNGENRGFYQLEQPLRALALSDNGRHLLLGYQDGSVEFVNLSSGRRLVFMGHLQTEQQQRINSVDLSANGRYALTASQDGQVLLWQTTDAAILGQWRHENSITLVRLGPEGKLAFSADAQGQGELHHLPSGLLLSRLQIPYRGQTFVSARLSPDRNQLLTGSTSRRLELWQLDNGQQLQHWQVGTHTKLRPASAMVYDVAFSGARQVYSVSSSGLGETWNLDSKDSREAN</sequence>
<dbReference type="Proteomes" id="UP000646152">
    <property type="component" value="Unassembled WGS sequence"/>
</dbReference>
<accession>A0ABQ1IV05</accession>
<dbReference type="InterPro" id="IPR036322">
    <property type="entry name" value="WD40_repeat_dom_sf"/>
</dbReference>
<feature type="repeat" description="WD" evidence="3">
    <location>
        <begin position="247"/>
        <end position="279"/>
    </location>
</feature>
<reference evidence="5" key="1">
    <citation type="journal article" date="2019" name="Int. J. Syst. Evol. Microbiol.">
        <title>The Global Catalogue of Microorganisms (GCM) 10K type strain sequencing project: providing services to taxonomists for standard genome sequencing and annotation.</title>
        <authorList>
            <consortium name="The Broad Institute Genomics Platform"/>
            <consortium name="The Broad Institute Genome Sequencing Center for Infectious Disease"/>
            <person name="Wu L."/>
            <person name="Ma J."/>
        </authorList>
    </citation>
    <scope>NUCLEOTIDE SEQUENCE [LARGE SCALE GENOMIC DNA]</scope>
    <source>
        <strain evidence="5">CGMCC 1.15923</strain>
    </source>
</reference>
<dbReference type="EMBL" id="BMKE01000028">
    <property type="protein sequence ID" value="GGB52507.1"/>
    <property type="molecule type" value="Genomic_DNA"/>
</dbReference>
<keyword evidence="1 3" id="KW-0853">WD repeat</keyword>
<protein>
    <submittedName>
        <fullName evidence="4">Uncharacterized protein</fullName>
    </submittedName>
</protein>
<evidence type="ECO:0000256" key="3">
    <source>
        <dbReference type="PROSITE-ProRule" id="PRU00221"/>
    </source>
</evidence>
<keyword evidence="5" id="KW-1185">Reference proteome</keyword>
<evidence type="ECO:0000313" key="4">
    <source>
        <dbReference type="EMBL" id="GGB52507.1"/>
    </source>
</evidence>
<dbReference type="Gene3D" id="2.130.10.10">
    <property type="entry name" value="YVTN repeat-like/Quinoprotein amine dehydrogenase"/>
    <property type="match status" value="1"/>
</dbReference>
<dbReference type="SMART" id="SM00320">
    <property type="entry name" value="WD40"/>
    <property type="match status" value="6"/>
</dbReference>
<evidence type="ECO:0000313" key="5">
    <source>
        <dbReference type="Proteomes" id="UP000646152"/>
    </source>
</evidence>